<keyword evidence="6 9" id="KW-0472">Membrane</keyword>
<evidence type="ECO:0000313" key="11">
    <source>
        <dbReference type="Proteomes" id="UP001396334"/>
    </source>
</evidence>
<dbReference type="Gene3D" id="3.90.550.10">
    <property type="entry name" value="Spore Coat Polysaccharide Biosynthesis Protein SpsA, Chain A"/>
    <property type="match status" value="1"/>
</dbReference>
<comment type="subcellular location">
    <subcellularLocation>
        <location evidence="1">Endomembrane system</location>
        <topology evidence="1">Multi-pass membrane protein</topology>
    </subcellularLocation>
</comment>
<gene>
    <name evidence="10" type="ORF">V6N11_084229</name>
</gene>
<keyword evidence="7" id="KW-0961">Cell wall biogenesis/degradation</keyword>
<keyword evidence="11" id="KW-1185">Reference proteome</keyword>
<organism evidence="10 11">
    <name type="scientific">Hibiscus sabdariffa</name>
    <name type="common">roselle</name>
    <dbReference type="NCBI Taxonomy" id="183260"/>
    <lineage>
        <taxon>Eukaryota</taxon>
        <taxon>Viridiplantae</taxon>
        <taxon>Streptophyta</taxon>
        <taxon>Embryophyta</taxon>
        <taxon>Tracheophyta</taxon>
        <taxon>Spermatophyta</taxon>
        <taxon>Magnoliopsida</taxon>
        <taxon>eudicotyledons</taxon>
        <taxon>Gunneridae</taxon>
        <taxon>Pentapetalae</taxon>
        <taxon>rosids</taxon>
        <taxon>malvids</taxon>
        <taxon>Malvales</taxon>
        <taxon>Malvaceae</taxon>
        <taxon>Malvoideae</taxon>
        <taxon>Hibiscus</taxon>
    </lineage>
</organism>
<dbReference type="Proteomes" id="UP001396334">
    <property type="component" value="Unassembled WGS sequence"/>
</dbReference>
<comment type="caution">
    <text evidence="10">The sequence shown here is derived from an EMBL/GenBank/DDBJ whole genome shotgun (WGS) entry which is preliminary data.</text>
</comment>
<evidence type="ECO:0000256" key="9">
    <source>
        <dbReference type="SAM" id="Phobius"/>
    </source>
</evidence>
<keyword evidence="5 9" id="KW-1133">Transmembrane helix</keyword>
<feature type="transmembrane region" description="Helical" evidence="9">
    <location>
        <begin position="62"/>
        <end position="85"/>
    </location>
</feature>
<dbReference type="InterPro" id="IPR005150">
    <property type="entry name" value="Cellulose_synth"/>
</dbReference>
<evidence type="ECO:0000256" key="8">
    <source>
        <dbReference type="SAM" id="MobiDB-lite"/>
    </source>
</evidence>
<name>A0ABR2QSI2_9ROSI</name>
<sequence length="232" mass="26401">MSSLSRRDEYTTATEPKNRPPFHTVERLSQTGLNRFFAAVYACGILALLYRHVQTLVNSTTLASFSITLSLLIADLVLAFMWAAAQALRMCPIRRNQYPENLKKFVKEEDFPGLDVFVCTTDPYKEPPVRVMNTVLSLMAYDYPTEKISVYVSDDGGSAVTLFAFMEAAKFASYWLPFCRDNNIMDRSPHAYFSSVHSTNSETHNIKVKPFSPTLTFALSILLRWYCLVFNN</sequence>
<protein>
    <recommendedName>
        <fullName evidence="12">Cellulose synthase-like protein G3</fullName>
    </recommendedName>
</protein>
<keyword evidence="2" id="KW-0328">Glycosyltransferase</keyword>
<evidence type="ECO:0000256" key="5">
    <source>
        <dbReference type="ARBA" id="ARBA00022989"/>
    </source>
</evidence>
<evidence type="ECO:0000256" key="1">
    <source>
        <dbReference type="ARBA" id="ARBA00004127"/>
    </source>
</evidence>
<reference evidence="10 11" key="1">
    <citation type="journal article" date="2024" name="G3 (Bethesda)">
        <title>Genome assembly of Hibiscus sabdariffa L. provides insights into metabolisms of medicinal natural products.</title>
        <authorList>
            <person name="Kim T."/>
        </authorList>
    </citation>
    <scope>NUCLEOTIDE SEQUENCE [LARGE SCALE GENOMIC DNA]</scope>
    <source>
        <strain evidence="10">TK-2024</strain>
        <tissue evidence="10">Old leaves</tissue>
    </source>
</reference>
<evidence type="ECO:0000256" key="2">
    <source>
        <dbReference type="ARBA" id="ARBA00022676"/>
    </source>
</evidence>
<keyword evidence="3" id="KW-0808">Transferase</keyword>
<dbReference type="PANTHER" id="PTHR13301">
    <property type="entry name" value="X-BOX TRANSCRIPTION FACTOR-RELATED"/>
    <property type="match status" value="1"/>
</dbReference>
<keyword evidence="4 9" id="KW-0812">Transmembrane</keyword>
<evidence type="ECO:0000313" key="10">
    <source>
        <dbReference type="EMBL" id="KAK9003589.1"/>
    </source>
</evidence>
<proteinExistence type="predicted"/>
<feature type="region of interest" description="Disordered" evidence="8">
    <location>
        <begin position="1"/>
        <end position="23"/>
    </location>
</feature>
<accession>A0ABR2QSI2</accession>
<dbReference type="Pfam" id="PF03552">
    <property type="entry name" value="Cellulose_synt"/>
    <property type="match status" value="1"/>
</dbReference>
<evidence type="ECO:0000256" key="7">
    <source>
        <dbReference type="ARBA" id="ARBA00023316"/>
    </source>
</evidence>
<feature type="compositionally biased region" description="Basic and acidic residues" evidence="8">
    <location>
        <begin position="1"/>
        <end position="10"/>
    </location>
</feature>
<evidence type="ECO:0000256" key="3">
    <source>
        <dbReference type="ARBA" id="ARBA00022679"/>
    </source>
</evidence>
<dbReference type="EMBL" id="JBBPBN010000033">
    <property type="protein sequence ID" value="KAK9003589.1"/>
    <property type="molecule type" value="Genomic_DNA"/>
</dbReference>
<feature type="transmembrane region" description="Helical" evidence="9">
    <location>
        <begin position="32"/>
        <end position="50"/>
    </location>
</feature>
<dbReference type="InterPro" id="IPR029044">
    <property type="entry name" value="Nucleotide-diphossugar_trans"/>
</dbReference>
<evidence type="ECO:0008006" key="12">
    <source>
        <dbReference type="Google" id="ProtNLM"/>
    </source>
</evidence>
<evidence type="ECO:0000256" key="4">
    <source>
        <dbReference type="ARBA" id="ARBA00022692"/>
    </source>
</evidence>
<evidence type="ECO:0000256" key="6">
    <source>
        <dbReference type="ARBA" id="ARBA00023136"/>
    </source>
</evidence>